<reference evidence="7" key="1">
    <citation type="submission" date="2022-02" db="EMBL/GenBank/DDBJ databases">
        <authorList>
            <person name="Giguere J D."/>
        </authorList>
    </citation>
    <scope>NUCLEOTIDE SEQUENCE</scope>
    <source>
        <strain evidence="7">CCAP 1055/1</strain>
    </source>
</reference>
<dbReference type="InterPro" id="IPR000504">
    <property type="entry name" value="RRM_dom"/>
</dbReference>
<evidence type="ECO:0000256" key="1">
    <source>
        <dbReference type="ARBA" id="ARBA00004604"/>
    </source>
</evidence>
<dbReference type="GO" id="GO:0005730">
    <property type="term" value="C:nucleolus"/>
    <property type="evidence" value="ECO:0007669"/>
    <property type="project" value="UniProtKB-SubCell"/>
</dbReference>
<evidence type="ECO:0000313" key="7">
    <source>
        <dbReference type="EMBL" id="CAG9280399.1"/>
    </source>
</evidence>
<dbReference type="InterPro" id="IPR012677">
    <property type="entry name" value="Nucleotide-bd_a/b_plait_sf"/>
</dbReference>
<keyword evidence="4" id="KW-0539">Nucleus</keyword>
<comment type="subcellular location">
    <subcellularLocation>
        <location evidence="1">Nucleus</location>
        <location evidence="1">Nucleolus</location>
    </subcellularLocation>
</comment>
<feature type="compositionally biased region" description="Basic residues" evidence="5">
    <location>
        <begin position="375"/>
        <end position="393"/>
    </location>
</feature>
<dbReference type="GO" id="GO:0019843">
    <property type="term" value="F:rRNA binding"/>
    <property type="evidence" value="ECO:0007669"/>
    <property type="project" value="TreeGrafter"/>
</dbReference>
<feature type="domain" description="RRM" evidence="6">
    <location>
        <begin position="93"/>
        <end position="199"/>
    </location>
</feature>
<dbReference type="Proteomes" id="UP000836788">
    <property type="component" value="Chromosome 13"/>
</dbReference>
<evidence type="ECO:0000256" key="3">
    <source>
        <dbReference type="ARBA" id="ARBA00022884"/>
    </source>
</evidence>
<dbReference type="InterPro" id="IPR034221">
    <property type="entry name" value="RBM34_RRM2"/>
</dbReference>
<evidence type="ECO:0000256" key="4">
    <source>
        <dbReference type="ARBA" id="ARBA00023242"/>
    </source>
</evidence>
<name>A0A8J9X4W6_PHATR</name>
<feature type="domain" description="RRM" evidence="6">
    <location>
        <begin position="210"/>
        <end position="288"/>
    </location>
</feature>
<dbReference type="PANTHER" id="PTHR23236:SF25">
    <property type="entry name" value="RNA-BINDING PROTEIN 34"/>
    <property type="match status" value="1"/>
</dbReference>
<proteinExistence type="inferred from homology"/>
<dbReference type="SMART" id="SM00360">
    <property type="entry name" value="RRM"/>
    <property type="match status" value="2"/>
</dbReference>
<dbReference type="AlphaFoldDB" id="A0A8J9X4W6"/>
<dbReference type="SUPFAM" id="SSF54928">
    <property type="entry name" value="RNA-binding domain, RBD"/>
    <property type="match status" value="2"/>
</dbReference>
<dbReference type="InterPro" id="IPR035979">
    <property type="entry name" value="RBD_domain_sf"/>
</dbReference>
<evidence type="ECO:0000256" key="2">
    <source>
        <dbReference type="ARBA" id="ARBA00007077"/>
    </source>
</evidence>
<dbReference type="PANTHER" id="PTHR23236">
    <property type="entry name" value="EUKARYOTIC TRANSLATION INITIATION FACTOR 4B/4H"/>
    <property type="match status" value="1"/>
</dbReference>
<feature type="compositionally biased region" description="Basic and acidic residues" evidence="5">
    <location>
        <begin position="81"/>
        <end position="90"/>
    </location>
</feature>
<sequence>MSLLNTIFGKNAEKKSEQVSVFETKVSVPEPKPLPPSKIPKEKPPLTPTATGDGSTKKRKRKETKVEFTLKEPLEGPTVEKPSEESKQAEERTVFVGNLPTQYNRKSLAKLFKDCGKVESSRIRSLAVTGVKLPQENAGNQKMVKKVCANTSQVDTKAKSSVQGYVVFVNKDAIEKALVLNNTEVKDERTGTTRRIRVDHANAEYDAARSIFVGNLPYTADEDSLAEHFCEGCGLNVDDIQGVRIVRDKETFQCKGFGYVLFSDQSMVTLALQRMSGSLYAKRELRVMVCGRRFKGKKGDAMPKENKKRSFEGRRASAPVSPAASVGALRRIIKKQVSEAPTKKRRARGEKTSEKPTARKAGVSRRAAVEAKVEKRVKKLQKRAAKGMGKKKM</sequence>
<accession>A0A8J9X4W6</accession>
<organism evidence="7">
    <name type="scientific">Phaeodactylum tricornutum</name>
    <name type="common">Diatom</name>
    <dbReference type="NCBI Taxonomy" id="2850"/>
    <lineage>
        <taxon>Eukaryota</taxon>
        <taxon>Sar</taxon>
        <taxon>Stramenopiles</taxon>
        <taxon>Ochrophyta</taxon>
        <taxon>Bacillariophyta</taxon>
        <taxon>Bacillariophyceae</taxon>
        <taxon>Bacillariophycidae</taxon>
        <taxon>Naviculales</taxon>
        <taxon>Phaeodactylaceae</taxon>
        <taxon>Phaeodactylum</taxon>
    </lineage>
</organism>
<evidence type="ECO:0000259" key="6">
    <source>
        <dbReference type="SMART" id="SM00360"/>
    </source>
</evidence>
<dbReference type="CDD" id="cd12395">
    <property type="entry name" value="RRM2_RBM34"/>
    <property type="match status" value="1"/>
</dbReference>
<evidence type="ECO:0000256" key="5">
    <source>
        <dbReference type="SAM" id="MobiDB-lite"/>
    </source>
</evidence>
<feature type="region of interest" description="Disordered" evidence="5">
    <location>
        <begin position="334"/>
        <end position="393"/>
    </location>
</feature>
<dbReference type="EMBL" id="OU594954">
    <property type="protein sequence ID" value="CAG9280399.1"/>
    <property type="molecule type" value="Genomic_DNA"/>
</dbReference>
<comment type="similarity">
    <text evidence="2">Belongs to the RRM RBM34 family.</text>
</comment>
<dbReference type="Pfam" id="PF00076">
    <property type="entry name" value="RRM_1"/>
    <property type="match status" value="2"/>
</dbReference>
<feature type="compositionally biased region" description="Basic and acidic residues" evidence="5">
    <location>
        <begin position="297"/>
        <end position="315"/>
    </location>
</feature>
<feature type="region of interest" description="Disordered" evidence="5">
    <location>
        <begin position="1"/>
        <end position="90"/>
    </location>
</feature>
<dbReference type="CDD" id="cd12394">
    <property type="entry name" value="RRM1_RBM34"/>
    <property type="match status" value="1"/>
</dbReference>
<feature type="region of interest" description="Disordered" evidence="5">
    <location>
        <begin position="296"/>
        <end position="319"/>
    </location>
</feature>
<dbReference type="GO" id="GO:0000463">
    <property type="term" value="P:maturation of LSU-rRNA from tricistronic rRNA transcript (SSU-rRNA, 5.8S rRNA, LSU-rRNA)"/>
    <property type="evidence" value="ECO:0007669"/>
    <property type="project" value="TreeGrafter"/>
</dbReference>
<feature type="compositionally biased region" description="Basic and acidic residues" evidence="5">
    <location>
        <begin position="64"/>
        <end position="74"/>
    </location>
</feature>
<keyword evidence="3" id="KW-0694">RNA-binding</keyword>
<protein>
    <recommendedName>
        <fullName evidence="6">RRM domain-containing protein</fullName>
    </recommendedName>
</protein>
<gene>
    <name evidence="7" type="ORF">PTTT1_LOCUS13175</name>
</gene>
<dbReference type="Gene3D" id="3.30.70.330">
    <property type="match status" value="2"/>
</dbReference>